<dbReference type="GO" id="GO:0006465">
    <property type="term" value="P:signal peptide processing"/>
    <property type="evidence" value="ECO:0007669"/>
    <property type="project" value="TreeGrafter"/>
</dbReference>
<name>A0A485ACC7_KLUCR</name>
<dbReference type="AlphaFoldDB" id="A0A485ACC7"/>
<reference evidence="5 6" key="1">
    <citation type="submission" date="2019-03" db="EMBL/GenBank/DDBJ databases">
        <authorList>
            <consortium name="Pathogen Informatics"/>
        </authorList>
    </citation>
    <scope>NUCLEOTIDE SEQUENCE [LARGE SCALE GENOMIC DNA]</scope>
    <source>
        <strain evidence="5 6">NCTC12993</strain>
    </source>
</reference>
<dbReference type="InterPro" id="IPR000045">
    <property type="entry name" value="Prepilin_IV_endopep_pep"/>
</dbReference>
<dbReference type="GO" id="GO:0005886">
    <property type="term" value="C:plasma membrane"/>
    <property type="evidence" value="ECO:0007669"/>
    <property type="project" value="TreeGrafter"/>
</dbReference>
<feature type="transmembrane region" description="Helical" evidence="3">
    <location>
        <begin position="56"/>
        <end position="74"/>
    </location>
</feature>
<dbReference type="PANTHER" id="PTHR30487">
    <property type="entry name" value="TYPE 4 PREPILIN-LIKE PROTEINS LEADER PEPTIDE-PROCESSING ENZYME"/>
    <property type="match status" value="1"/>
</dbReference>
<keyword evidence="3" id="KW-0812">Transmembrane</keyword>
<dbReference type="PANTHER" id="PTHR30487:SF0">
    <property type="entry name" value="PREPILIN LEADER PEPTIDASE_N-METHYLTRANSFERASE-RELATED"/>
    <property type="match status" value="1"/>
</dbReference>
<feature type="transmembrane region" description="Helical" evidence="3">
    <location>
        <begin position="105"/>
        <end position="125"/>
    </location>
</feature>
<dbReference type="InterPro" id="IPR050882">
    <property type="entry name" value="Prepilin_peptidase/N-MTase"/>
</dbReference>
<dbReference type="Gene3D" id="1.20.120.1220">
    <property type="match status" value="1"/>
</dbReference>
<gene>
    <name evidence="5" type="primary">outO</name>
    <name evidence="5" type="ORF">NCTC12993_01234</name>
</gene>
<keyword evidence="3" id="KW-1133">Transmembrane helix</keyword>
<dbReference type="Pfam" id="PF01478">
    <property type="entry name" value="Peptidase_A24"/>
    <property type="match status" value="1"/>
</dbReference>
<evidence type="ECO:0000259" key="4">
    <source>
        <dbReference type="Pfam" id="PF01478"/>
    </source>
</evidence>
<evidence type="ECO:0000313" key="6">
    <source>
        <dbReference type="Proteomes" id="UP000401081"/>
    </source>
</evidence>
<keyword evidence="6" id="KW-1185">Reference proteome</keyword>
<sequence length="158" mass="17630">MDLCTLLFALLYLYFSALLCWHDIRSGLLPDRFTCPLLWSGILYHLHHSPSLIADTLWGAIAGYGSMSLFYWGYRILRQREGLGYGDVKYLAALGAWHGWQQLPLLLIAASVMACVFVAAKALWYQTITDIKNPLPFGPFMGAAGFILIGVSTVSLRL</sequence>
<accession>A0A485ACC7</accession>
<protein>
    <submittedName>
        <fullName evidence="5">Pectic enzymes secretion protein outO</fullName>
    </submittedName>
</protein>
<feature type="domain" description="Prepilin type IV endopeptidase peptidase" evidence="4">
    <location>
        <begin position="11"/>
        <end position="118"/>
    </location>
</feature>
<keyword evidence="3" id="KW-0472">Membrane</keyword>
<evidence type="ECO:0000256" key="1">
    <source>
        <dbReference type="ARBA" id="ARBA00005801"/>
    </source>
</evidence>
<dbReference type="Proteomes" id="UP000401081">
    <property type="component" value="Unassembled WGS sequence"/>
</dbReference>
<dbReference type="InterPro" id="IPR014032">
    <property type="entry name" value="Peptidase_A24A_bac"/>
</dbReference>
<proteinExistence type="inferred from homology"/>
<dbReference type="PRINTS" id="PR00864">
    <property type="entry name" value="PREPILNPTASE"/>
</dbReference>
<dbReference type="GO" id="GO:0004190">
    <property type="term" value="F:aspartic-type endopeptidase activity"/>
    <property type="evidence" value="ECO:0007669"/>
    <property type="project" value="InterPro"/>
</dbReference>
<comment type="similarity">
    <text evidence="1 2">Belongs to the peptidase A24 family.</text>
</comment>
<dbReference type="EMBL" id="CAADJD010000013">
    <property type="protein sequence ID" value="VFS59137.1"/>
    <property type="molecule type" value="Genomic_DNA"/>
</dbReference>
<feature type="transmembrane region" description="Helical" evidence="3">
    <location>
        <begin position="137"/>
        <end position="156"/>
    </location>
</feature>
<evidence type="ECO:0000313" key="5">
    <source>
        <dbReference type="EMBL" id="VFS59137.1"/>
    </source>
</evidence>
<evidence type="ECO:0000256" key="2">
    <source>
        <dbReference type="RuleBase" id="RU003793"/>
    </source>
</evidence>
<dbReference type="RefSeq" id="WP_061285038.1">
    <property type="nucleotide sequence ID" value="NZ_BCTM01000046.1"/>
</dbReference>
<evidence type="ECO:0000256" key="3">
    <source>
        <dbReference type="SAM" id="Phobius"/>
    </source>
</evidence>
<organism evidence="5 6">
    <name type="scientific">Kluyvera cryocrescens</name>
    <name type="common">Kluyvera citrophila</name>
    <dbReference type="NCBI Taxonomy" id="580"/>
    <lineage>
        <taxon>Bacteria</taxon>
        <taxon>Pseudomonadati</taxon>
        <taxon>Pseudomonadota</taxon>
        <taxon>Gammaproteobacteria</taxon>
        <taxon>Enterobacterales</taxon>
        <taxon>Enterobacteriaceae</taxon>
        <taxon>Kluyvera</taxon>
    </lineage>
</organism>